<dbReference type="InterPro" id="IPR011611">
    <property type="entry name" value="PfkB_dom"/>
</dbReference>
<evidence type="ECO:0000313" key="4">
    <source>
        <dbReference type="EMBL" id="MBN8799366.1"/>
    </source>
</evidence>
<dbReference type="InterPro" id="IPR029056">
    <property type="entry name" value="Ribokinase-like"/>
</dbReference>
<feature type="domain" description="Carbohydrate kinase PfkB" evidence="3">
    <location>
        <begin position="5"/>
        <end position="64"/>
    </location>
</feature>
<gene>
    <name evidence="4" type="ORF">J0H45_08425</name>
</gene>
<dbReference type="PANTHER" id="PTHR10584">
    <property type="entry name" value="SUGAR KINASE"/>
    <property type="match status" value="1"/>
</dbReference>
<sequence>IHTPEKSYDIPPAHERRVVDPTGCGDAFRAGLIFGIQKGYDWLTIGRMGNLMGALKVEHPGTQNQRFDFDEFNEQFKQQFGYAL</sequence>
<dbReference type="AlphaFoldDB" id="A0A9D8KXW1"/>
<keyword evidence="1" id="KW-0808">Transferase</keyword>
<proteinExistence type="predicted"/>
<dbReference type="SUPFAM" id="SSF53613">
    <property type="entry name" value="Ribokinase-like"/>
    <property type="match status" value="1"/>
</dbReference>
<evidence type="ECO:0000256" key="2">
    <source>
        <dbReference type="ARBA" id="ARBA00022777"/>
    </source>
</evidence>
<feature type="non-terminal residue" evidence="4">
    <location>
        <position position="1"/>
    </location>
</feature>
<accession>A0A9D8KXW1</accession>
<evidence type="ECO:0000259" key="3">
    <source>
        <dbReference type="Pfam" id="PF00294"/>
    </source>
</evidence>
<dbReference type="Proteomes" id="UP000664815">
    <property type="component" value="Unassembled WGS sequence"/>
</dbReference>
<name>A0A9D8KXW1_9GAMM</name>
<organism evidence="4 5">
    <name type="scientific">Stenotrophomonas nitritireducens</name>
    <dbReference type="NCBI Taxonomy" id="83617"/>
    <lineage>
        <taxon>Bacteria</taxon>
        <taxon>Pseudomonadati</taxon>
        <taxon>Pseudomonadota</taxon>
        <taxon>Gammaproteobacteria</taxon>
        <taxon>Lysobacterales</taxon>
        <taxon>Lysobacteraceae</taxon>
        <taxon>Stenotrophomonas</taxon>
    </lineage>
</organism>
<protein>
    <submittedName>
        <fullName evidence="4">Carbohydrate kinase family protein</fullName>
    </submittedName>
</protein>
<evidence type="ECO:0000313" key="5">
    <source>
        <dbReference type="Proteomes" id="UP000664815"/>
    </source>
</evidence>
<dbReference type="PANTHER" id="PTHR10584:SF166">
    <property type="entry name" value="RIBOKINASE"/>
    <property type="match status" value="1"/>
</dbReference>
<dbReference type="GO" id="GO:0016301">
    <property type="term" value="F:kinase activity"/>
    <property type="evidence" value="ECO:0007669"/>
    <property type="project" value="UniProtKB-KW"/>
</dbReference>
<dbReference type="EMBL" id="JAFKMG010000775">
    <property type="protein sequence ID" value="MBN8799366.1"/>
    <property type="molecule type" value="Genomic_DNA"/>
</dbReference>
<evidence type="ECO:0000256" key="1">
    <source>
        <dbReference type="ARBA" id="ARBA00022679"/>
    </source>
</evidence>
<keyword evidence="2 4" id="KW-0418">Kinase</keyword>
<reference evidence="4" key="1">
    <citation type="submission" date="2021-02" db="EMBL/GenBank/DDBJ databases">
        <title>Thiocyanate and organic carbon inputs drive convergent selection for specific autotrophic Afipia and Thiobacillus strains within complex microbiomes.</title>
        <authorList>
            <person name="Huddy R.J."/>
            <person name="Sachdeva R."/>
            <person name="Kadzinga F."/>
            <person name="Kantor R.S."/>
            <person name="Harrison S.T.L."/>
            <person name="Banfield J.F."/>
        </authorList>
    </citation>
    <scope>NUCLEOTIDE SEQUENCE</scope>
    <source>
        <strain evidence="4">SCN18_10_11_15_R1_P_69_7</strain>
    </source>
</reference>
<comment type="caution">
    <text evidence="4">The sequence shown here is derived from an EMBL/GenBank/DDBJ whole genome shotgun (WGS) entry which is preliminary data.</text>
</comment>
<dbReference type="Pfam" id="PF00294">
    <property type="entry name" value="PfkB"/>
    <property type="match status" value="1"/>
</dbReference>
<dbReference type="Gene3D" id="3.40.1190.20">
    <property type="match status" value="1"/>
</dbReference>